<dbReference type="InterPro" id="IPR010610">
    <property type="entry name" value="EryCIII-like_C"/>
</dbReference>
<accession>A0AA41ZQ60</accession>
<feature type="domain" description="Erythromycin biosynthesis protein CIII-like C-terminal" evidence="1">
    <location>
        <begin position="296"/>
        <end position="385"/>
    </location>
</feature>
<dbReference type="PANTHER" id="PTHR48050">
    <property type="entry name" value="STEROL 3-BETA-GLUCOSYLTRANSFERASE"/>
    <property type="match status" value="1"/>
</dbReference>
<dbReference type="InterPro" id="IPR002213">
    <property type="entry name" value="UDP_glucos_trans"/>
</dbReference>
<dbReference type="InterPro" id="IPR050426">
    <property type="entry name" value="Glycosyltransferase_28"/>
</dbReference>
<comment type="caution">
    <text evidence="2">The sequence shown here is derived from an EMBL/GenBank/DDBJ whole genome shotgun (WGS) entry which is preliminary data.</text>
</comment>
<dbReference type="GO" id="GO:0017000">
    <property type="term" value="P:antibiotic biosynthetic process"/>
    <property type="evidence" value="ECO:0007669"/>
    <property type="project" value="UniProtKB-ARBA"/>
</dbReference>
<dbReference type="PANTHER" id="PTHR48050:SF13">
    <property type="entry name" value="STEROL 3-BETA-GLUCOSYLTRANSFERASE UGT80A2"/>
    <property type="match status" value="1"/>
</dbReference>
<dbReference type="EMBL" id="JAPIVE010000004">
    <property type="protein sequence ID" value="MCX2525255.1"/>
    <property type="molecule type" value="Genomic_DNA"/>
</dbReference>
<gene>
    <name evidence="2" type="ORF">OQ287_13495</name>
</gene>
<dbReference type="GO" id="GO:0016758">
    <property type="term" value="F:hexosyltransferase activity"/>
    <property type="evidence" value="ECO:0007669"/>
    <property type="project" value="UniProtKB-ARBA"/>
</dbReference>
<dbReference type="CDD" id="cd03784">
    <property type="entry name" value="GT1_Gtf-like"/>
    <property type="match status" value="1"/>
</dbReference>
<dbReference type="GO" id="GO:0008194">
    <property type="term" value="F:UDP-glycosyltransferase activity"/>
    <property type="evidence" value="ECO:0007669"/>
    <property type="project" value="InterPro"/>
</dbReference>
<dbReference type="SUPFAM" id="SSF53756">
    <property type="entry name" value="UDP-Glycosyltransferase/glycogen phosphorylase"/>
    <property type="match status" value="1"/>
</dbReference>
<name>A0AA41ZQ60_9GAMM</name>
<evidence type="ECO:0000313" key="2">
    <source>
        <dbReference type="EMBL" id="MCX2525255.1"/>
    </source>
</evidence>
<dbReference type="RefSeq" id="WP_265896787.1">
    <property type="nucleotide sequence ID" value="NZ_JAPIVE010000004.1"/>
</dbReference>
<dbReference type="Proteomes" id="UP001165678">
    <property type="component" value="Unassembled WGS sequence"/>
</dbReference>
<dbReference type="Pfam" id="PF06722">
    <property type="entry name" value="EryCIII-like_C"/>
    <property type="match status" value="1"/>
</dbReference>
<protein>
    <submittedName>
        <fullName evidence="2">Glycosyltransferase</fullName>
    </submittedName>
</protein>
<evidence type="ECO:0000259" key="1">
    <source>
        <dbReference type="Pfam" id="PF06722"/>
    </source>
</evidence>
<keyword evidence="3" id="KW-1185">Reference proteome</keyword>
<evidence type="ECO:0000313" key="3">
    <source>
        <dbReference type="Proteomes" id="UP001165678"/>
    </source>
</evidence>
<dbReference type="AlphaFoldDB" id="A0AA41ZQ60"/>
<dbReference type="Gene3D" id="3.40.50.2000">
    <property type="entry name" value="Glycogen Phosphorylase B"/>
    <property type="match status" value="2"/>
</dbReference>
<reference evidence="2" key="1">
    <citation type="submission" date="2022-11" db="EMBL/GenBank/DDBJ databases">
        <title>Larsenimonas rhizosphaerae sp. nov., isolated from a tidal mudflat.</title>
        <authorList>
            <person name="Lee S.D."/>
            <person name="Kim I.S."/>
        </authorList>
    </citation>
    <scope>NUCLEOTIDE SEQUENCE</scope>
    <source>
        <strain evidence="2">GH2-1</strain>
    </source>
</reference>
<organism evidence="2 3">
    <name type="scientific">Larsenimonas rhizosphaerae</name>
    <dbReference type="NCBI Taxonomy" id="2944682"/>
    <lineage>
        <taxon>Bacteria</taxon>
        <taxon>Pseudomonadati</taxon>
        <taxon>Pseudomonadota</taxon>
        <taxon>Gammaproteobacteria</taxon>
        <taxon>Oceanospirillales</taxon>
        <taxon>Halomonadaceae</taxon>
        <taxon>Larsenimonas</taxon>
    </lineage>
</organism>
<proteinExistence type="predicted"/>
<sequence>MYIGIICPPYPSHVTALSALGEALVTRGHRVAFLLPGQCRGHVSPPLELVQTDQASPLPRDVERMLARAASGGAQLYRVVKDMAAMTEALCQRLPALIRGAGIQALLVDQMEPAGGLVARRLGIPYVSVACALPLERDPALPPPFLGWPGDGSEKGIKRNQGGHRVSDVLMRPCTRVLARYGHAWRLPIGSFEQALSPLGSVCQLPAALDFTRHQPPAHLACTGPFRTLTRNAAERPAQPHIYASLGTLQGGRYRMFHRLALACARAGVSLEITHCDRLSAREVASLQRLGAEVHGRVNQKEAIGRASVVVSHGGMNTVMDALAAGRPQLVLPIAFDQPGVGARVHQSGTGLRLSRHARPGALAQALERLMHEPAFTERAVAMGEAIRQAGGTRRACDLIEQWLEEK</sequence>